<keyword evidence="1 5" id="KW-0378">Hydrolase</keyword>
<feature type="chain" id="PRO_5045262050" evidence="3">
    <location>
        <begin position="29"/>
        <end position="562"/>
    </location>
</feature>
<evidence type="ECO:0000313" key="6">
    <source>
        <dbReference type="Proteomes" id="UP001597502"/>
    </source>
</evidence>
<dbReference type="InterPro" id="IPR001466">
    <property type="entry name" value="Beta-lactam-related"/>
</dbReference>
<dbReference type="Pfam" id="PF00144">
    <property type="entry name" value="Beta-lactamase"/>
    <property type="match status" value="1"/>
</dbReference>
<dbReference type="Proteomes" id="UP001597502">
    <property type="component" value="Unassembled WGS sequence"/>
</dbReference>
<dbReference type="InterPro" id="IPR050789">
    <property type="entry name" value="Diverse_Enzym_Activities"/>
</dbReference>
<protein>
    <submittedName>
        <fullName evidence="5">Serine hydrolase</fullName>
    </submittedName>
</protein>
<dbReference type="InterPro" id="IPR012338">
    <property type="entry name" value="Beta-lactam/transpept-like"/>
</dbReference>
<reference evidence="6" key="1">
    <citation type="journal article" date="2019" name="Int. J. Syst. Evol. Microbiol.">
        <title>The Global Catalogue of Microorganisms (GCM) 10K type strain sequencing project: providing services to taxonomists for standard genome sequencing and annotation.</title>
        <authorList>
            <consortium name="The Broad Institute Genomics Platform"/>
            <consortium name="The Broad Institute Genome Sequencing Center for Infectious Disease"/>
            <person name="Wu L."/>
            <person name="Ma J."/>
        </authorList>
    </citation>
    <scope>NUCLEOTIDE SEQUENCE [LARGE SCALE GENOMIC DNA]</scope>
    <source>
        <strain evidence="6">TISTR 1535</strain>
    </source>
</reference>
<comment type="caution">
    <text evidence="5">The sequence shown here is derived from an EMBL/GenBank/DDBJ whole genome shotgun (WGS) entry which is preliminary data.</text>
</comment>
<organism evidence="5 6">
    <name type="scientific">Lentibacillus juripiscarius</name>
    <dbReference type="NCBI Taxonomy" id="257446"/>
    <lineage>
        <taxon>Bacteria</taxon>
        <taxon>Bacillati</taxon>
        <taxon>Bacillota</taxon>
        <taxon>Bacilli</taxon>
        <taxon>Bacillales</taxon>
        <taxon>Bacillaceae</taxon>
        <taxon>Lentibacillus</taxon>
    </lineage>
</organism>
<dbReference type="GO" id="GO:0016787">
    <property type="term" value="F:hydrolase activity"/>
    <property type="evidence" value="ECO:0007669"/>
    <property type="project" value="UniProtKB-KW"/>
</dbReference>
<evidence type="ECO:0000256" key="3">
    <source>
        <dbReference type="SAM" id="SignalP"/>
    </source>
</evidence>
<evidence type="ECO:0000313" key="5">
    <source>
        <dbReference type="EMBL" id="MFD2761173.1"/>
    </source>
</evidence>
<gene>
    <name evidence="5" type="ORF">ACFSUO_09345</name>
</gene>
<sequence>MRRHVTYIALPIIVAAGFLASPSMPADANSLQNPSSEKTHMTAKQKQAQPNFSWGAPKPAAPVLHPGTAKGAGMIEQPLNAIDSVMRTMMDEDVMPGAVTLVARSGHIVQHEAYGHALKYDKEGKQVDDPVQMSEDTIFDIASLSKIFTTIAAMKLYESGKLKLDAPVADYIPEFALNGKQHVTVEQLMTHTSGFQPSLQLYKMGESREDRLQYVLQYPLENAPGTTYTYSDLNMITLGALVERISGIQLDEFVRKHITKPFNMTDTMYNPPPGLTERIAATEYQPWTDRGVIRGEVHDENAWALDGVAGHAGVFSTAKDLAKLGHMIINDGNYRGQQILKPETVEMMTSNQIPNMPGDAHGLGWEISEGWYMDALADPSAIGHTGYTGTSMVVNQNNNTIAILLTNRVHPSRDTVSTNPARRKFARQVADAIPVTIPAKSDAAWFSGYEDDANRTLTAAVDVTEQTALSFHTWYRMEEGYDTGTIEVSTDGKNWTNAGAAYTGSNSGWEAEHVQIPKGTKFIRFNYQTDTYTNGRGWYISNVKLDGESVDFKSNDWVKRTY</sequence>
<feature type="signal peptide" evidence="3">
    <location>
        <begin position="1"/>
        <end position="28"/>
    </location>
</feature>
<dbReference type="EMBL" id="JBHUNA010000020">
    <property type="protein sequence ID" value="MFD2761173.1"/>
    <property type="molecule type" value="Genomic_DNA"/>
</dbReference>
<dbReference type="PANTHER" id="PTHR43283">
    <property type="entry name" value="BETA-LACTAMASE-RELATED"/>
    <property type="match status" value="1"/>
</dbReference>
<proteinExistence type="predicted"/>
<feature type="region of interest" description="Disordered" evidence="2">
    <location>
        <begin position="25"/>
        <end position="53"/>
    </location>
</feature>
<feature type="domain" description="Beta-lactamase-related" evidence="4">
    <location>
        <begin position="82"/>
        <end position="424"/>
    </location>
</feature>
<evidence type="ECO:0000259" key="4">
    <source>
        <dbReference type="Pfam" id="PF00144"/>
    </source>
</evidence>
<evidence type="ECO:0000256" key="2">
    <source>
        <dbReference type="SAM" id="MobiDB-lite"/>
    </source>
</evidence>
<keyword evidence="3" id="KW-0732">Signal</keyword>
<keyword evidence="6" id="KW-1185">Reference proteome</keyword>
<dbReference type="PANTHER" id="PTHR43283:SF11">
    <property type="entry name" value="BETA-LACTAMASE-RELATED DOMAIN-CONTAINING PROTEIN"/>
    <property type="match status" value="1"/>
</dbReference>
<dbReference type="Pfam" id="PF20773">
    <property type="entry name" value="InhA-like_MAM"/>
    <property type="match status" value="1"/>
</dbReference>
<dbReference type="RefSeq" id="WP_382393395.1">
    <property type="nucleotide sequence ID" value="NZ_JBHUNA010000020.1"/>
</dbReference>
<accession>A0ABW5V7A0</accession>
<dbReference type="SUPFAM" id="SSF56601">
    <property type="entry name" value="beta-lactamase/transpeptidase-like"/>
    <property type="match status" value="1"/>
</dbReference>
<dbReference type="Gene3D" id="2.60.120.260">
    <property type="entry name" value="Galactose-binding domain-like"/>
    <property type="match status" value="1"/>
</dbReference>
<name>A0ABW5V7A0_9BACI</name>
<feature type="compositionally biased region" description="Polar residues" evidence="2">
    <location>
        <begin position="29"/>
        <end position="52"/>
    </location>
</feature>
<evidence type="ECO:0000256" key="1">
    <source>
        <dbReference type="ARBA" id="ARBA00022801"/>
    </source>
</evidence>
<dbReference type="Gene3D" id="3.40.710.10">
    <property type="entry name" value="DD-peptidase/beta-lactamase superfamily"/>
    <property type="match status" value="1"/>
</dbReference>